<evidence type="ECO:0000256" key="3">
    <source>
        <dbReference type="ARBA" id="ARBA00022692"/>
    </source>
</evidence>
<organism evidence="10 11">
    <name type="scientific">Macaca mulatta</name>
    <name type="common">Rhesus macaque</name>
    <dbReference type="NCBI Taxonomy" id="9544"/>
    <lineage>
        <taxon>Eukaryota</taxon>
        <taxon>Metazoa</taxon>
        <taxon>Chordata</taxon>
        <taxon>Craniata</taxon>
        <taxon>Vertebrata</taxon>
        <taxon>Euteleostomi</taxon>
        <taxon>Mammalia</taxon>
        <taxon>Eutheria</taxon>
        <taxon>Euarchontoglires</taxon>
        <taxon>Primates</taxon>
        <taxon>Haplorrhini</taxon>
        <taxon>Catarrhini</taxon>
        <taxon>Cercopithecidae</taxon>
        <taxon>Cercopithecinae</taxon>
        <taxon>Macaca</taxon>
    </lineage>
</organism>
<dbReference type="ExpressionAtlas" id="A0A1D5RF95">
    <property type="expression patterns" value="baseline"/>
</dbReference>
<evidence type="ECO:0000256" key="6">
    <source>
        <dbReference type="ARBA" id="ARBA00023128"/>
    </source>
</evidence>
<dbReference type="GO" id="GO:0008320">
    <property type="term" value="F:protein transmembrane transporter activity"/>
    <property type="evidence" value="ECO:0007669"/>
    <property type="project" value="UniProtKB-UniRule"/>
</dbReference>
<protein>
    <recommendedName>
        <fullName evidence="9">Mitochondrial import inner membrane translocase subunit TIM22</fullName>
    </recommendedName>
</protein>
<keyword evidence="3" id="KW-0812">Transmembrane</keyword>
<keyword evidence="5" id="KW-1133">Transmembrane helix</keyword>
<evidence type="ECO:0000313" key="10">
    <source>
        <dbReference type="Ensembl" id="ENSMMUP00000058989.2"/>
    </source>
</evidence>
<keyword evidence="9" id="KW-0813">Transport</keyword>
<evidence type="ECO:0000256" key="9">
    <source>
        <dbReference type="RuleBase" id="RU367038"/>
    </source>
</evidence>
<dbReference type="GeneTree" id="ENSGT00390000016067"/>
<keyword evidence="11" id="KW-1185">Reference proteome</keyword>
<evidence type="ECO:0000256" key="4">
    <source>
        <dbReference type="ARBA" id="ARBA00022792"/>
    </source>
</evidence>
<reference evidence="10" key="3">
    <citation type="submission" date="2025-08" db="UniProtKB">
        <authorList>
            <consortium name="Ensembl"/>
        </authorList>
    </citation>
    <scope>IDENTIFICATION</scope>
    <source>
        <strain evidence="10">17573</strain>
    </source>
</reference>
<dbReference type="Bgee" id="ENSMMUG00000008129">
    <property type="expression patterns" value="Expressed in fibroblast and 20 other cell types or tissues"/>
</dbReference>
<dbReference type="STRING" id="9544.ENSMMUP00000058989"/>
<keyword evidence="9" id="KW-0653">Protein transport</keyword>
<dbReference type="Ensembl" id="ENSMMUT00000073966.2">
    <property type="protein sequence ID" value="ENSMMUP00000058989.2"/>
    <property type="gene ID" value="ENSMMUG00000008129.4"/>
</dbReference>
<dbReference type="InterPro" id="IPR039175">
    <property type="entry name" value="TIM22"/>
</dbReference>
<dbReference type="GO" id="GO:0045039">
    <property type="term" value="P:protein insertion into mitochondrial inner membrane"/>
    <property type="evidence" value="ECO:0007669"/>
    <property type="project" value="UniProtKB-UniRule"/>
</dbReference>
<dbReference type="VGNC" id="VGNC:99299">
    <property type="gene designation" value="TIMM22"/>
</dbReference>
<comment type="subunit">
    <text evidence="9">Component of the TIM22 complex.</text>
</comment>
<proteinExistence type="inferred from homology"/>
<reference evidence="11" key="1">
    <citation type="journal article" date="2007" name="Science">
        <title>Evolutionary and biomedical insights from the rhesus macaque genome.</title>
        <authorList>
            <person name="Gibbs R.A."/>
            <person name="Rogers J."/>
            <person name="Katze M.G."/>
            <person name="Bumgarner R."/>
            <person name="Weinstock G.M."/>
            <person name="Mardis E.R."/>
            <person name="Remington K.A."/>
            <person name="Strausberg R.L."/>
            <person name="Venter J.C."/>
            <person name="Wilson R.K."/>
            <person name="Batzer M.A."/>
            <person name="Bustamante C.D."/>
            <person name="Eichler E.E."/>
            <person name="Hahn M.W."/>
            <person name="Hardison R.C."/>
            <person name="Makova K.D."/>
            <person name="Miller W."/>
            <person name="Milosavljevic A."/>
            <person name="Palermo R.E."/>
            <person name="Siepel A."/>
            <person name="Sikela J.M."/>
            <person name="Attaway T."/>
            <person name="Bell S."/>
            <person name="Bernard K.E."/>
            <person name="Buhay C.J."/>
            <person name="Chandrabose M.N."/>
            <person name="Dao M."/>
            <person name="Davis C."/>
            <person name="Delehaunty K.D."/>
            <person name="Ding Y."/>
            <person name="Dinh H.H."/>
            <person name="Dugan-Rocha S."/>
            <person name="Fulton L.A."/>
            <person name="Gabisi R.A."/>
            <person name="Garner T.T."/>
            <person name="Godfrey J."/>
            <person name="Hawes A.C."/>
            <person name="Hernandez J."/>
            <person name="Hines S."/>
            <person name="Holder M."/>
            <person name="Hume J."/>
            <person name="Jhangiani S.N."/>
            <person name="Joshi V."/>
            <person name="Khan Z.M."/>
            <person name="Kirkness E.F."/>
            <person name="Cree A."/>
            <person name="Fowler R.G."/>
            <person name="Lee S."/>
            <person name="Lewis L.R."/>
            <person name="Li Z."/>
            <person name="Liu Y.-S."/>
            <person name="Moore S.M."/>
            <person name="Muzny D."/>
            <person name="Nazareth L.V."/>
            <person name="Ngo D.N."/>
            <person name="Okwuonu G.O."/>
            <person name="Pai G."/>
            <person name="Parker D."/>
            <person name="Paul H.A."/>
            <person name="Pfannkoch C."/>
            <person name="Pohl C.S."/>
            <person name="Rogers Y.-H.C."/>
            <person name="Ruiz S.J."/>
            <person name="Sabo A."/>
            <person name="Santibanez J."/>
            <person name="Schneider B.W."/>
            <person name="Smith S.M."/>
            <person name="Sodergren E."/>
            <person name="Svatek A.F."/>
            <person name="Utterback T.R."/>
            <person name="Vattathil S."/>
            <person name="Warren W."/>
            <person name="White C.S."/>
            <person name="Chinwalla A.T."/>
            <person name="Feng Y."/>
            <person name="Halpern A.L."/>
            <person name="Hillier L.W."/>
            <person name="Huang X."/>
            <person name="Minx P."/>
            <person name="Nelson J.O."/>
            <person name="Pepin K.H."/>
            <person name="Qin X."/>
            <person name="Sutton G.G."/>
            <person name="Venter E."/>
            <person name="Walenz B.P."/>
            <person name="Wallis J.W."/>
            <person name="Worley K.C."/>
            <person name="Yang S.-P."/>
            <person name="Jones S.M."/>
            <person name="Marra M.A."/>
            <person name="Rocchi M."/>
            <person name="Schein J.E."/>
            <person name="Baertsch R."/>
            <person name="Clarke L."/>
            <person name="Csuros M."/>
            <person name="Glasscock J."/>
            <person name="Harris R.A."/>
            <person name="Havlak P."/>
            <person name="Jackson A.R."/>
            <person name="Jiang H."/>
            <person name="Liu Y."/>
            <person name="Messina D.N."/>
            <person name="Shen Y."/>
            <person name="Song H.X.-Z."/>
            <person name="Wylie T."/>
            <person name="Zhang L."/>
            <person name="Birney E."/>
            <person name="Han K."/>
            <person name="Konkel M.K."/>
            <person name="Lee J."/>
            <person name="Smit A.F.A."/>
            <person name="Ullmer B."/>
            <person name="Wang H."/>
            <person name="Xing J."/>
            <person name="Burhans R."/>
            <person name="Cheng Z."/>
            <person name="Karro J.E."/>
            <person name="Ma J."/>
            <person name="Raney B."/>
            <person name="She X."/>
            <person name="Cox M.J."/>
            <person name="Demuth J.P."/>
            <person name="Dumas L.J."/>
            <person name="Han S.-G."/>
            <person name="Hopkins J."/>
            <person name="Karimpour-Fard A."/>
            <person name="Kim Y.H."/>
            <person name="Pollack J.R."/>
            <person name="Vinar T."/>
            <person name="Addo-Quaye C."/>
            <person name="Degenhardt J."/>
            <person name="Denby A."/>
            <person name="Hubisz M.J."/>
            <person name="Indap A."/>
            <person name="Kosiol C."/>
            <person name="Lahn B.T."/>
            <person name="Lawson H.A."/>
            <person name="Marklein A."/>
            <person name="Nielsen R."/>
            <person name="Vallender E.J."/>
            <person name="Clark A.G."/>
            <person name="Ferguson B."/>
            <person name="Hernandez R.D."/>
            <person name="Hirani K."/>
            <person name="Kehrer-Sawatzki H."/>
            <person name="Kolb J."/>
            <person name="Patil S."/>
            <person name="Pu L.-L."/>
            <person name="Ren Y."/>
            <person name="Smith D.G."/>
            <person name="Wheeler D.A."/>
            <person name="Schenck I."/>
            <person name="Ball E.V."/>
            <person name="Chen R."/>
            <person name="Cooper D.N."/>
            <person name="Giardine B."/>
            <person name="Hsu F."/>
            <person name="Kent W.J."/>
            <person name="Lesk A."/>
            <person name="Nelson D.L."/>
            <person name="O'brien W.E."/>
            <person name="Pruefer K."/>
            <person name="Stenson P.D."/>
            <person name="Wallace J.C."/>
            <person name="Ke H."/>
            <person name="Liu X.-M."/>
            <person name="Wang P."/>
            <person name="Xiang A.P."/>
            <person name="Yang F."/>
            <person name="Barber G.P."/>
            <person name="Haussler D."/>
            <person name="Karolchik D."/>
            <person name="Kern A.D."/>
            <person name="Kuhn R.M."/>
            <person name="Smith K.E."/>
            <person name="Zwieg A.S."/>
        </authorList>
    </citation>
    <scope>NUCLEOTIDE SEQUENCE [LARGE SCALE GENOMIC DNA]</scope>
    <source>
        <strain evidence="11">17573</strain>
    </source>
</reference>
<accession>A0A1D5RF95</accession>
<dbReference type="VEuPathDB" id="HostDB:ENSMMUG00000008129"/>
<gene>
    <name evidence="10 12" type="primary">TIMM22</name>
</gene>
<evidence type="ECO:0000313" key="11">
    <source>
        <dbReference type="Proteomes" id="UP000006718"/>
    </source>
</evidence>
<evidence type="ECO:0000256" key="2">
    <source>
        <dbReference type="ARBA" id="ARBA00008444"/>
    </source>
</evidence>
<dbReference type="AlphaFoldDB" id="A0A1D5RF95"/>
<evidence type="ECO:0000256" key="1">
    <source>
        <dbReference type="ARBA" id="ARBA00004448"/>
    </source>
</evidence>
<dbReference type="Proteomes" id="UP000006718">
    <property type="component" value="Chromosome 16"/>
</dbReference>
<keyword evidence="9" id="KW-0811">Translocation</keyword>
<dbReference type="InParanoid" id="A0A1D5RF95"/>
<reference evidence="10" key="4">
    <citation type="submission" date="2025-09" db="UniProtKB">
        <authorList>
            <consortium name="Ensembl"/>
        </authorList>
    </citation>
    <scope>IDENTIFICATION</scope>
    <source>
        <strain evidence="10">17573</strain>
    </source>
</reference>
<comment type="similarity">
    <text evidence="2 9">Belongs to the Tim17/Tim22/Tim23 family.</text>
</comment>
<keyword evidence="6 9" id="KW-0496">Mitochondrion</keyword>
<evidence type="ECO:0000256" key="8">
    <source>
        <dbReference type="ARBA" id="ARBA00024713"/>
    </source>
</evidence>
<reference evidence="10" key="2">
    <citation type="submission" date="2019-01" db="EMBL/GenBank/DDBJ databases">
        <authorList>
            <person name="Graves T."/>
            <person name="Eichler E.E."/>
            <person name="Wilson R.K."/>
        </authorList>
    </citation>
    <scope>NUCLEOTIDE SEQUENCE [LARGE SCALE GENOMIC DNA]</scope>
    <source>
        <strain evidence="10">17573</strain>
    </source>
</reference>
<name>A0A1D5RF95_MACMU</name>
<dbReference type="PANTHER" id="PTHR14110:SF0">
    <property type="entry name" value="MITOCHONDRIAL IMPORT INNER MEMBRANE TRANSLOCASE SUBUNIT TIM22"/>
    <property type="match status" value="1"/>
</dbReference>
<keyword evidence="7" id="KW-0472">Membrane</keyword>
<evidence type="ECO:0000256" key="7">
    <source>
        <dbReference type="ARBA" id="ARBA00023136"/>
    </source>
</evidence>
<comment type="function">
    <text evidence="8 9">Essential core component of the TIM22 complex, a complex that mediates the import and insertion of multi-pass transmembrane proteins into the mitochondrial inner membrane. In the TIM22 complex, it constitutes the voltage-activated and signal-gated channel. Forms a twin-pore translocase that uses the membrane potential as external driving force in 2 voltage-dependent steps.</text>
</comment>
<evidence type="ECO:0000256" key="5">
    <source>
        <dbReference type="ARBA" id="ARBA00022989"/>
    </source>
</evidence>
<dbReference type="GO" id="GO:0042721">
    <property type="term" value="C:TIM22 mitochondrial import inner membrane insertion complex"/>
    <property type="evidence" value="ECO:0007669"/>
    <property type="project" value="UniProtKB-UniRule"/>
</dbReference>
<keyword evidence="4 9" id="KW-0999">Mitochondrion inner membrane</keyword>
<comment type="subcellular location">
    <subcellularLocation>
        <location evidence="1 9">Mitochondrion inner membrane</location>
        <topology evidence="1 9">Multi-pass membrane protein</topology>
    </subcellularLocation>
</comment>
<dbReference type="PANTHER" id="PTHR14110">
    <property type="entry name" value="MITOCHONDRIAL IMPORT INNER MEMBRANE TRANSLOCASE SUBUNIT TIM22"/>
    <property type="match status" value="1"/>
</dbReference>
<sequence>MAAAASNAGASAPEAAGSAEAPLQYSLLLQYLVGDKRQPRLLEPGSLGGIPSPAKSEEQKMIEKVMESCAFKAALACVGGFVLGGAFGVFTAGIDTNVGFDPKDPYRTPTAKEVLKDMGQRGMSYAKNFAIPSGSHTWLLLDSSQPSQRTSHAGFSQSRSGDRMLTYRNSAPQSFRPDHSWPSRLFGVVGTEVAVSLQAPGKLFYFGTPCNYPSRTPGQGKADGCRPTNYLTCFVFCHPFFKKNTPPPPATHTLQFKRLVYFYFQIP</sequence>
<evidence type="ECO:0000313" key="12">
    <source>
        <dbReference type="VGNC" id="VGNC:99299"/>
    </source>
</evidence>